<evidence type="ECO:0000313" key="2">
    <source>
        <dbReference type="Proteomes" id="UP000569005"/>
    </source>
</evidence>
<protein>
    <submittedName>
        <fullName evidence="1">Uncharacterized protein</fullName>
    </submittedName>
</protein>
<sequence length="72" mass="7313">MGDDARKQSRSGNINSCPVIRLKGNGTGPAIGDKKECTEPAASCGSNGFLIAIDSSGLDAQKRSGHGHDSIG</sequence>
<organism evidence="1 2">
    <name type="scientific">Tunturiibacter gelidiferens</name>
    <dbReference type="NCBI Taxonomy" id="3069689"/>
    <lineage>
        <taxon>Bacteria</taxon>
        <taxon>Pseudomonadati</taxon>
        <taxon>Acidobacteriota</taxon>
        <taxon>Terriglobia</taxon>
        <taxon>Terriglobales</taxon>
        <taxon>Acidobacteriaceae</taxon>
        <taxon>Tunturiibacter</taxon>
    </lineage>
</organism>
<proteinExistence type="predicted"/>
<dbReference type="EMBL" id="JACHEA010000001">
    <property type="protein sequence ID" value="MBB5341488.1"/>
    <property type="molecule type" value="Genomic_DNA"/>
</dbReference>
<dbReference type="Proteomes" id="UP000569005">
    <property type="component" value="Unassembled WGS sequence"/>
</dbReference>
<accession>A0ACC5P3X5</accession>
<evidence type="ECO:0000313" key="1">
    <source>
        <dbReference type="EMBL" id="MBB5341488.1"/>
    </source>
</evidence>
<keyword evidence="2" id="KW-1185">Reference proteome</keyword>
<comment type="caution">
    <text evidence="1">The sequence shown here is derived from an EMBL/GenBank/DDBJ whole genome shotgun (WGS) entry which is preliminary data.</text>
</comment>
<name>A0ACC5P3X5_9BACT</name>
<reference evidence="1" key="1">
    <citation type="submission" date="2020-08" db="EMBL/GenBank/DDBJ databases">
        <title>Genomic Encyclopedia of Type Strains, Phase IV (KMG-V): Genome sequencing to study the core and pangenomes of soil and plant-associated prokaryotes.</title>
        <authorList>
            <person name="Whitman W."/>
        </authorList>
    </citation>
    <scope>NUCLEOTIDE SEQUENCE</scope>
    <source>
        <strain evidence="1">M8UP15</strain>
    </source>
</reference>
<gene>
    <name evidence="1" type="ORF">HDF13_003821</name>
</gene>